<comment type="caution">
    <text evidence="3">The sequence shown here is derived from an EMBL/GenBank/DDBJ whole genome shotgun (WGS) entry which is preliminary data.</text>
</comment>
<gene>
    <name evidence="3" type="ORF">NDU88_004514</name>
</gene>
<sequence length="168" mass="18587">MHLLGSRMGLATDRRDFTYEVMYGGKEGAITSKANRSLRWDLLALHIAFSCACLNSVYDYLLTLRCFRPLNRKRKEKEGGGVASQRVCPPEVQKPKARSVALKPRGTAARVPAPRQGRAGQGSRRWQRAGESDFSRGCRCGGGREPSKPVLPPPAHSNARHTSLTSRR</sequence>
<dbReference type="AlphaFoldDB" id="A0AAV7UFI7"/>
<keyword evidence="2" id="KW-0472">Membrane</keyword>
<keyword evidence="2" id="KW-0812">Transmembrane</keyword>
<evidence type="ECO:0000256" key="2">
    <source>
        <dbReference type="SAM" id="Phobius"/>
    </source>
</evidence>
<evidence type="ECO:0000256" key="1">
    <source>
        <dbReference type="SAM" id="MobiDB-lite"/>
    </source>
</evidence>
<feature type="region of interest" description="Disordered" evidence="1">
    <location>
        <begin position="75"/>
        <end position="168"/>
    </location>
</feature>
<evidence type="ECO:0000313" key="4">
    <source>
        <dbReference type="Proteomes" id="UP001066276"/>
    </source>
</evidence>
<dbReference type="EMBL" id="JANPWB010000005">
    <property type="protein sequence ID" value="KAJ1187744.1"/>
    <property type="molecule type" value="Genomic_DNA"/>
</dbReference>
<keyword evidence="4" id="KW-1185">Reference proteome</keyword>
<proteinExistence type="predicted"/>
<organism evidence="3 4">
    <name type="scientific">Pleurodeles waltl</name>
    <name type="common">Iberian ribbed newt</name>
    <dbReference type="NCBI Taxonomy" id="8319"/>
    <lineage>
        <taxon>Eukaryota</taxon>
        <taxon>Metazoa</taxon>
        <taxon>Chordata</taxon>
        <taxon>Craniata</taxon>
        <taxon>Vertebrata</taxon>
        <taxon>Euteleostomi</taxon>
        <taxon>Amphibia</taxon>
        <taxon>Batrachia</taxon>
        <taxon>Caudata</taxon>
        <taxon>Salamandroidea</taxon>
        <taxon>Salamandridae</taxon>
        <taxon>Pleurodelinae</taxon>
        <taxon>Pleurodeles</taxon>
    </lineage>
</organism>
<dbReference type="Proteomes" id="UP001066276">
    <property type="component" value="Chromosome 3_1"/>
</dbReference>
<accession>A0AAV7UFI7</accession>
<evidence type="ECO:0000313" key="3">
    <source>
        <dbReference type="EMBL" id="KAJ1187744.1"/>
    </source>
</evidence>
<reference evidence="3" key="1">
    <citation type="journal article" date="2022" name="bioRxiv">
        <title>Sequencing and chromosome-scale assembly of the giantPleurodeles waltlgenome.</title>
        <authorList>
            <person name="Brown T."/>
            <person name="Elewa A."/>
            <person name="Iarovenko S."/>
            <person name="Subramanian E."/>
            <person name="Araus A.J."/>
            <person name="Petzold A."/>
            <person name="Susuki M."/>
            <person name="Suzuki K.-i.T."/>
            <person name="Hayashi T."/>
            <person name="Toyoda A."/>
            <person name="Oliveira C."/>
            <person name="Osipova E."/>
            <person name="Leigh N.D."/>
            <person name="Simon A."/>
            <person name="Yun M.H."/>
        </authorList>
    </citation>
    <scope>NUCLEOTIDE SEQUENCE</scope>
    <source>
        <strain evidence="3">20211129_DDA</strain>
        <tissue evidence="3">Liver</tissue>
    </source>
</reference>
<name>A0AAV7UFI7_PLEWA</name>
<protein>
    <submittedName>
        <fullName evidence="3">Uncharacterized protein</fullName>
    </submittedName>
</protein>
<keyword evidence="2" id="KW-1133">Transmembrane helix</keyword>
<feature type="transmembrane region" description="Helical" evidence="2">
    <location>
        <begin position="43"/>
        <end position="67"/>
    </location>
</feature>